<gene>
    <name evidence="3" type="ORF">EMWEY_00020130</name>
</gene>
<keyword evidence="2" id="KW-0732">Signal</keyword>
<evidence type="ECO:0000256" key="2">
    <source>
        <dbReference type="SAM" id="SignalP"/>
    </source>
</evidence>
<keyword evidence="4" id="KW-1185">Reference proteome</keyword>
<dbReference type="AlphaFoldDB" id="U6MBV6"/>
<reference evidence="3" key="2">
    <citation type="submission" date="2013-10" db="EMBL/GenBank/DDBJ databases">
        <authorList>
            <person name="Aslett M."/>
        </authorList>
    </citation>
    <scope>NUCLEOTIDE SEQUENCE [LARGE SCALE GENOMIC DNA]</scope>
    <source>
        <strain evidence="3">Weybridge</strain>
    </source>
</reference>
<dbReference type="GeneID" id="25335999"/>
<accession>U6MBV6</accession>
<sequence>MSDRHWACGPWPALKAATFFVAAALLALSSPTSADYLAQTSDVKVQEEVSGQTKWNVELESLLGGRFEAGLTSLRKGLGAIGIASAIASILVFFIILGHTHATQTEDRSERTRKDLAVTNAMLPLPNIGQQVDSILYVPVTPTICGRKMVVRASTIRDLERYGGFKRM</sequence>
<keyword evidence="1" id="KW-0472">Membrane</keyword>
<evidence type="ECO:0000256" key="1">
    <source>
        <dbReference type="SAM" id="Phobius"/>
    </source>
</evidence>
<name>U6MBV6_EIMMA</name>
<dbReference type="Proteomes" id="UP000030763">
    <property type="component" value="Unassembled WGS sequence"/>
</dbReference>
<organism evidence="3 4">
    <name type="scientific">Eimeria maxima</name>
    <name type="common">Coccidian parasite</name>
    <dbReference type="NCBI Taxonomy" id="5804"/>
    <lineage>
        <taxon>Eukaryota</taxon>
        <taxon>Sar</taxon>
        <taxon>Alveolata</taxon>
        <taxon>Apicomplexa</taxon>
        <taxon>Conoidasida</taxon>
        <taxon>Coccidia</taxon>
        <taxon>Eucoccidiorida</taxon>
        <taxon>Eimeriorina</taxon>
        <taxon>Eimeriidae</taxon>
        <taxon>Eimeria</taxon>
    </lineage>
</organism>
<evidence type="ECO:0000313" key="3">
    <source>
        <dbReference type="EMBL" id="CDJ59140.1"/>
    </source>
</evidence>
<protein>
    <submittedName>
        <fullName evidence="3">Uncharacterized protein</fullName>
    </submittedName>
</protein>
<keyword evidence="1" id="KW-0812">Transmembrane</keyword>
<keyword evidence="1" id="KW-1133">Transmembrane helix</keyword>
<feature type="chain" id="PRO_5004675968" evidence="2">
    <location>
        <begin position="35"/>
        <end position="168"/>
    </location>
</feature>
<dbReference type="RefSeq" id="XP_013335788.1">
    <property type="nucleotide sequence ID" value="XM_013480334.1"/>
</dbReference>
<dbReference type="EMBL" id="HG720120">
    <property type="protein sequence ID" value="CDJ59140.1"/>
    <property type="molecule type" value="Genomic_DNA"/>
</dbReference>
<feature type="transmembrane region" description="Helical" evidence="1">
    <location>
        <begin position="77"/>
        <end position="98"/>
    </location>
</feature>
<feature type="signal peptide" evidence="2">
    <location>
        <begin position="1"/>
        <end position="34"/>
    </location>
</feature>
<dbReference type="VEuPathDB" id="ToxoDB:EMWEY_00020130"/>
<evidence type="ECO:0000313" key="4">
    <source>
        <dbReference type="Proteomes" id="UP000030763"/>
    </source>
</evidence>
<reference evidence="3" key="1">
    <citation type="submission" date="2013-10" db="EMBL/GenBank/DDBJ databases">
        <title>Genomic analysis of the causative agents of coccidiosis in chickens.</title>
        <authorList>
            <person name="Reid A.J."/>
            <person name="Blake D."/>
            <person name="Billington K."/>
            <person name="Browne H."/>
            <person name="Dunn M."/>
            <person name="Hung S."/>
            <person name="Kawahara F."/>
            <person name="Miranda-Saavedra D."/>
            <person name="Mourier T."/>
            <person name="Nagra H."/>
            <person name="Otto T.D."/>
            <person name="Rawlings N."/>
            <person name="Sanchez A."/>
            <person name="Sanders M."/>
            <person name="Subramaniam C."/>
            <person name="Tay Y."/>
            <person name="Dear P."/>
            <person name="Doerig C."/>
            <person name="Gruber A."/>
            <person name="Parkinson J."/>
            <person name="Shirley M."/>
            <person name="Wan K.L."/>
            <person name="Berriman M."/>
            <person name="Tomley F."/>
            <person name="Pain A."/>
        </authorList>
    </citation>
    <scope>NUCLEOTIDE SEQUENCE [LARGE SCALE GENOMIC DNA]</scope>
    <source>
        <strain evidence="3">Weybridge</strain>
    </source>
</reference>
<proteinExistence type="predicted"/>